<keyword evidence="5" id="KW-1185">Reference proteome</keyword>
<evidence type="ECO:0000313" key="5">
    <source>
        <dbReference type="Proteomes" id="UP000239237"/>
    </source>
</evidence>
<organism evidence="3 4">
    <name type="scientific">Leuconostoc suionicum</name>
    <dbReference type="NCBI Taxonomy" id="1511761"/>
    <lineage>
        <taxon>Bacteria</taxon>
        <taxon>Bacillati</taxon>
        <taxon>Bacillota</taxon>
        <taxon>Bacilli</taxon>
        <taxon>Lactobacillales</taxon>
        <taxon>Lactobacillaceae</taxon>
        <taxon>Leuconostoc</taxon>
    </lineage>
</organism>
<dbReference type="Proteomes" id="UP000237923">
    <property type="component" value="Unassembled WGS sequence"/>
</dbReference>
<evidence type="ECO:0000256" key="1">
    <source>
        <dbReference type="SAM" id="Phobius"/>
    </source>
</evidence>
<dbReference type="GeneID" id="99673357"/>
<feature type="transmembrane region" description="Helical" evidence="1">
    <location>
        <begin position="12"/>
        <end position="30"/>
    </location>
</feature>
<evidence type="ECO:0000313" key="4">
    <source>
        <dbReference type="Proteomes" id="UP000237923"/>
    </source>
</evidence>
<evidence type="ECO:0000313" key="2">
    <source>
        <dbReference type="EMBL" id="SPD94722.1"/>
    </source>
</evidence>
<reference evidence="3 4" key="1">
    <citation type="submission" date="2018-02" db="EMBL/GenBank/DDBJ databases">
        <authorList>
            <person name="Cohen D.B."/>
            <person name="Kent A.D."/>
        </authorList>
    </citation>
    <scope>NUCLEOTIDE SEQUENCE [LARGE SCALE GENOMIC DNA]</scope>
    <source>
        <strain evidence="3 4">CECT 9216</strain>
    </source>
</reference>
<keyword evidence="1" id="KW-1133">Transmembrane helix</keyword>
<feature type="transmembrane region" description="Helical" evidence="1">
    <location>
        <begin position="36"/>
        <end position="58"/>
    </location>
</feature>
<dbReference type="AlphaFoldDB" id="A0A2N9KG61"/>
<gene>
    <name evidence="2" type="ORF">LES8486_01851</name>
    <name evidence="3" type="ORF">LES9216_01851</name>
</gene>
<name>A0A2N9KG61_9LACO</name>
<dbReference type="EMBL" id="OKQR01000005">
    <property type="protein sequence ID" value="SPD94722.1"/>
    <property type="molecule type" value="Genomic_DNA"/>
</dbReference>
<dbReference type="Proteomes" id="UP000239237">
    <property type="component" value="Unassembled WGS sequence"/>
</dbReference>
<sequence>MKKIIFEQTGNIITSLLIAFATIQSILLSPQPTRNSSHIIFGSGWLMLALWGALFYLLKHLYQKCLKDGYQIKKGELSSSDEREKEVGHLALKRTYQALLFFLIFTIIATFFFSLSISTNITILSIFIIVMLTNMLTLVFLTYLIAWIIYERIT</sequence>
<protein>
    <submittedName>
        <fullName evidence="3">Uncharacterized protein</fullName>
    </submittedName>
</protein>
<keyword evidence="1" id="KW-0472">Membrane</keyword>
<dbReference type="EMBL" id="OKQU01000004">
    <property type="protein sequence ID" value="SPE09665.1"/>
    <property type="molecule type" value="Genomic_DNA"/>
</dbReference>
<evidence type="ECO:0000313" key="3">
    <source>
        <dbReference type="EMBL" id="SPE09665.1"/>
    </source>
</evidence>
<feature type="transmembrane region" description="Helical" evidence="1">
    <location>
        <begin position="123"/>
        <end position="150"/>
    </location>
</feature>
<accession>A0A2N9KG61</accession>
<dbReference type="KEGG" id="lsu:A6B45_01055"/>
<dbReference type="RefSeq" id="WP_072612963.1">
    <property type="nucleotide sequence ID" value="NZ_AP017935.1"/>
</dbReference>
<reference evidence="2 5" key="2">
    <citation type="submission" date="2018-02" db="EMBL/GenBank/DDBJ databases">
        <authorList>
            <person name="Rodrigo-Torres L."/>
            <person name="Arahal R. D."/>
            <person name="Lucena T."/>
        </authorList>
    </citation>
    <scope>NUCLEOTIDE SEQUENCE [LARGE SCALE GENOMIC DNA]</scope>
    <source>
        <strain evidence="2 5">CECT 8486</strain>
    </source>
</reference>
<keyword evidence="1" id="KW-0812">Transmembrane</keyword>
<proteinExistence type="predicted"/>
<feature type="transmembrane region" description="Helical" evidence="1">
    <location>
        <begin position="98"/>
        <end position="117"/>
    </location>
</feature>